<evidence type="ECO:0000313" key="2">
    <source>
        <dbReference type="EMBL" id="GJE93857.1"/>
    </source>
</evidence>
<keyword evidence="3" id="KW-1185">Reference proteome</keyword>
<organism evidence="2 3">
    <name type="scientific">Phanerochaete sordida</name>
    <dbReference type="NCBI Taxonomy" id="48140"/>
    <lineage>
        <taxon>Eukaryota</taxon>
        <taxon>Fungi</taxon>
        <taxon>Dikarya</taxon>
        <taxon>Basidiomycota</taxon>
        <taxon>Agaricomycotina</taxon>
        <taxon>Agaricomycetes</taxon>
        <taxon>Polyporales</taxon>
        <taxon>Phanerochaetaceae</taxon>
        <taxon>Phanerochaete</taxon>
    </lineage>
</organism>
<dbReference type="EMBL" id="BPQB01000035">
    <property type="protein sequence ID" value="GJE93857.1"/>
    <property type="molecule type" value="Genomic_DNA"/>
</dbReference>
<dbReference type="Proteomes" id="UP000703269">
    <property type="component" value="Unassembled WGS sequence"/>
</dbReference>
<dbReference type="AlphaFoldDB" id="A0A9P3GFF0"/>
<reference evidence="2 3" key="1">
    <citation type="submission" date="2021-08" db="EMBL/GenBank/DDBJ databases">
        <title>Draft Genome Sequence of Phanerochaete sordida strain YK-624.</title>
        <authorList>
            <person name="Mori T."/>
            <person name="Dohra H."/>
            <person name="Suzuki T."/>
            <person name="Kawagishi H."/>
            <person name="Hirai H."/>
        </authorList>
    </citation>
    <scope>NUCLEOTIDE SEQUENCE [LARGE SCALE GENOMIC DNA]</scope>
    <source>
        <strain evidence="2 3">YK-624</strain>
    </source>
</reference>
<name>A0A9P3GFF0_9APHY</name>
<sequence>MAIHIPQEQRPQEATARQPQEAAATADSSRSEPASLPGLTAQGLQSLTLEDKQRILGLARARGLLLADRPAQPQ</sequence>
<evidence type="ECO:0000256" key="1">
    <source>
        <dbReference type="SAM" id="MobiDB-lite"/>
    </source>
</evidence>
<protein>
    <submittedName>
        <fullName evidence="2">Uncharacterized protein</fullName>
    </submittedName>
</protein>
<comment type="caution">
    <text evidence="2">The sequence shown here is derived from an EMBL/GenBank/DDBJ whole genome shotgun (WGS) entry which is preliminary data.</text>
</comment>
<proteinExistence type="predicted"/>
<accession>A0A9P3GFF0</accession>
<evidence type="ECO:0000313" key="3">
    <source>
        <dbReference type="Proteomes" id="UP000703269"/>
    </source>
</evidence>
<feature type="region of interest" description="Disordered" evidence="1">
    <location>
        <begin position="1"/>
        <end position="38"/>
    </location>
</feature>
<gene>
    <name evidence="2" type="ORF">PsYK624_100210</name>
</gene>